<accession>A0A834P3V5</accession>
<organism evidence="2 3">
    <name type="scientific">Vespula pensylvanica</name>
    <name type="common">Western yellow jacket</name>
    <name type="synonym">Wasp</name>
    <dbReference type="NCBI Taxonomy" id="30213"/>
    <lineage>
        <taxon>Eukaryota</taxon>
        <taxon>Metazoa</taxon>
        <taxon>Ecdysozoa</taxon>
        <taxon>Arthropoda</taxon>
        <taxon>Hexapoda</taxon>
        <taxon>Insecta</taxon>
        <taxon>Pterygota</taxon>
        <taxon>Neoptera</taxon>
        <taxon>Endopterygota</taxon>
        <taxon>Hymenoptera</taxon>
        <taxon>Apocrita</taxon>
        <taxon>Aculeata</taxon>
        <taxon>Vespoidea</taxon>
        <taxon>Vespidae</taxon>
        <taxon>Vespinae</taxon>
        <taxon>Vespula</taxon>
    </lineage>
</organism>
<feature type="compositionally biased region" description="Polar residues" evidence="1">
    <location>
        <begin position="113"/>
        <end position="125"/>
    </location>
</feature>
<sequence length="131" mass="15123">MTAFHRRHLRKREERRNGIQKRGTVKRIESVFKSVRRAVYTDVFSSEKKREYTETLDAKNDDAIISPRLLPASKYEKANSPTFPSRRVRKKNKRCTAAIALLTTALESRNRENATGSGRESSSNVVKWLTL</sequence>
<feature type="region of interest" description="Disordered" evidence="1">
    <location>
        <begin position="110"/>
        <end position="131"/>
    </location>
</feature>
<keyword evidence="3" id="KW-1185">Reference proteome</keyword>
<protein>
    <submittedName>
        <fullName evidence="2">Uncharacterized protein</fullName>
    </submittedName>
</protein>
<evidence type="ECO:0000313" key="2">
    <source>
        <dbReference type="EMBL" id="KAF7427335.1"/>
    </source>
</evidence>
<feature type="compositionally biased region" description="Basic residues" evidence="1">
    <location>
        <begin position="1"/>
        <end position="10"/>
    </location>
</feature>
<dbReference type="AlphaFoldDB" id="A0A834P3V5"/>
<dbReference type="EMBL" id="JACSDY010000005">
    <property type="protein sequence ID" value="KAF7427335.1"/>
    <property type="molecule type" value="Genomic_DNA"/>
</dbReference>
<dbReference type="Proteomes" id="UP000600918">
    <property type="component" value="Unassembled WGS sequence"/>
</dbReference>
<evidence type="ECO:0000256" key="1">
    <source>
        <dbReference type="SAM" id="MobiDB-lite"/>
    </source>
</evidence>
<comment type="caution">
    <text evidence="2">The sequence shown here is derived from an EMBL/GenBank/DDBJ whole genome shotgun (WGS) entry which is preliminary data.</text>
</comment>
<feature type="region of interest" description="Disordered" evidence="1">
    <location>
        <begin position="1"/>
        <end position="21"/>
    </location>
</feature>
<gene>
    <name evidence="2" type="ORF">H0235_007029</name>
</gene>
<reference evidence="2" key="1">
    <citation type="journal article" date="2020" name="G3 (Bethesda)">
        <title>High-Quality Assemblies for Three Invasive Social Wasps from the &lt;i&gt;Vespula&lt;/i&gt; Genus.</title>
        <authorList>
            <person name="Harrop T.W.R."/>
            <person name="Guhlin J."/>
            <person name="McLaughlin G.M."/>
            <person name="Permina E."/>
            <person name="Stockwell P."/>
            <person name="Gilligan J."/>
            <person name="Le Lec M.F."/>
            <person name="Gruber M.A.M."/>
            <person name="Quinn O."/>
            <person name="Lovegrove M."/>
            <person name="Duncan E.J."/>
            <person name="Remnant E.J."/>
            <person name="Van Eeckhoven J."/>
            <person name="Graham B."/>
            <person name="Knapp R.A."/>
            <person name="Langford K.W."/>
            <person name="Kronenberg Z."/>
            <person name="Press M.O."/>
            <person name="Eacker S.M."/>
            <person name="Wilson-Rankin E.E."/>
            <person name="Purcell J."/>
            <person name="Lester P.J."/>
            <person name="Dearden P.K."/>
        </authorList>
    </citation>
    <scope>NUCLEOTIDE SEQUENCE</scope>
    <source>
        <strain evidence="2">Volc-1</strain>
    </source>
</reference>
<proteinExistence type="predicted"/>
<evidence type="ECO:0000313" key="3">
    <source>
        <dbReference type="Proteomes" id="UP000600918"/>
    </source>
</evidence>
<name>A0A834P3V5_VESPE</name>